<evidence type="ECO:0000313" key="2">
    <source>
        <dbReference type="EMBL" id="KAK2590252.1"/>
    </source>
</evidence>
<keyword evidence="3" id="KW-1185">Reference proteome</keyword>
<proteinExistence type="predicted"/>
<reference evidence="2" key="1">
    <citation type="submission" date="2023-06" db="EMBL/GenBank/DDBJ databases">
        <title>Conoideocrella luteorostrata (Hypocreales: Clavicipitaceae), a potential biocontrol fungus for elongate hemlock scale in United States Christmas tree production areas.</title>
        <authorList>
            <person name="Barrett H."/>
            <person name="Lovett B."/>
            <person name="Macias A.M."/>
            <person name="Stajich J.E."/>
            <person name="Kasson M.T."/>
        </authorList>
    </citation>
    <scope>NUCLEOTIDE SEQUENCE</scope>
    <source>
        <strain evidence="2">ARSEF 14590</strain>
    </source>
</reference>
<dbReference type="EMBL" id="JASWJB010000463">
    <property type="protein sequence ID" value="KAK2590252.1"/>
    <property type="molecule type" value="Genomic_DNA"/>
</dbReference>
<name>A0AAJ0CCY7_9HYPO</name>
<dbReference type="Proteomes" id="UP001251528">
    <property type="component" value="Unassembled WGS sequence"/>
</dbReference>
<evidence type="ECO:0000313" key="3">
    <source>
        <dbReference type="Proteomes" id="UP001251528"/>
    </source>
</evidence>
<organism evidence="2 3">
    <name type="scientific">Conoideocrella luteorostrata</name>
    <dbReference type="NCBI Taxonomy" id="1105319"/>
    <lineage>
        <taxon>Eukaryota</taxon>
        <taxon>Fungi</taxon>
        <taxon>Dikarya</taxon>
        <taxon>Ascomycota</taxon>
        <taxon>Pezizomycotina</taxon>
        <taxon>Sordariomycetes</taxon>
        <taxon>Hypocreomycetidae</taxon>
        <taxon>Hypocreales</taxon>
        <taxon>Clavicipitaceae</taxon>
        <taxon>Conoideocrella</taxon>
    </lineage>
</organism>
<gene>
    <name evidence="2" type="ORF">QQS21_012068</name>
</gene>
<sequence>MTSLDGEYMLLGRKSEDTSNIFVQYGQGSTRTVNVTGGSDFVQEAEFIDGLRLRIKSSSSFGLNIDIPFGIDARGIPEKTESLNSYTWAINTTAVDKNNLSVDMTVPVNHNMLAKKLQKHETEKEKGTVLLARRELAANSTGCFRPVENQQYIKSQRMIKVERLTSVDGQYVVLVSKKKYHERPCPQKGEEQERCSAKEKSAKKEWLGGSRPGHAKSNDKFIKRMAS</sequence>
<feature type="region of interest" description="Disordered" evidence="1">
    <location>
        <begin position="182"/>
        <end position="227"/>
    </location>
</feature>
<comment type="caution">
    <text evidence="2">The sequence shown here is derived from an EMBL/GenBank/DDBJ whole genome shotgun (WGS) entry which is preliminary data.</text>
</comment>
<evidence type="ECO:0000256" key="1">
    <source>
        <dbReference type="SAM" id="MobiDB-lite"/>
    </source>
</evidence>
<accession>A0AAJ0CCY7</accession>
<dbReference type="AlphaFoldDB" id="A0AAJ0CCY7"/>
<feature type="compositionally biased region" description="Basic and acidic residues" evidence="1">
    <location>
        <begin position="216"/>
        <end position="227"/>
    </location>
</feature>
<feature type="compositionally biased region" description="Basic and acidic residues" evidence="1">
    <location>
        <begin position="182"/>
        <end position="206"/>
    </location>
</feature>
<protein>
    <submittedName>
        <fullName evidence="2">Uncharacterized protein</fullName>
    </submittedName>
</protein>